<keyword evidence="4" id="KW-0378">Hydrolase</keyword>
<dbReference type="RefSeq" id="WP_093042185.1">
    <property type="nucleotide sequence ID" value="NZ_FNQR01000002.1"/>
</dbReference>
<feature type="domain" description="G5" evidence="2">
    <location>
        <begin position="271"/>
        <end position="351"/>
    </location>
</feature>
<dbReference type="STRING" id="571932.SAMN05421743_102106"/>
<dbReference type="SMART" id="SM01208">
    <property type="entry name" value="G5"/>
    <property type="match status" value="1"/>
</dbReference>
<dbReference type="InterPro" id="IPR050570">
    <property type="entry name" value="Cell_wall_metabolism_enzyme"/>
</dbReference>
<dbReference type="PANTHER" id="PTHR21666:SF270">
    <property type="entry name" value="MUREIN HYDROLASE ACTIVATOR ENVC"/>
    <property type="match status" value="1"/>
</dbReference>
<evidence type="ECO:0000313" key="4">
    <source>
        <dbReference type="EMBL" id="SDZ96804.1"/>
    </source>
</evidence>
<dbReference type="SUPFAM" id="SSF51261">
    <property type="entry name" value="Duplicated hybrid motif"/>
    <property type="match status" value="1"/>
</dbReference>
<evidence type="ECO:0000256" key="1">
    <source>
        <dbReference type="ARBA" id="ARBA00022729"/>
    </source>
</evidence>
<dbReference type="Gene3D" id="2.20.230.10">
    <property type="entry name" value="Resuscitation-promoting factor rpfb"/>
    <property type="match status" value="1"/>
</dbReference>
<keyword evidence="5" id="KW-1185">Reference proteome</keyword>
<accession>A0A1H3XDP7</accession>
<dbReference type="Gene3D" id="2.70.70.10">
    <property type="entry name" value="Glucose Permease (Domain IIA)"/>
    <property type="match status" value="1"/>
</dbReference>
<proteinExistence type="predicted"/>
<dbReference type="PROSITE" id="PS51782">
    <property type="entry name" value="LYSM"/>
    <property type="match status" value="1"/>
</dbReference>
<dbReference type="OrthoDB" id="9805070at2"/>
<dbReference type="InterPro" id="IPR018392">
    <property type="entry name" value="LysM"/>
</dbReference>
<dbReference type="AlphaFoldDB" id="A0A1H3XDP7"/>
<evidence type="ECO:0000259" key="2">
    <source>
        <dbReference type="PROSITE" id="PS51109"/>
    </source>
</evidence>
<evidence type="ECO:0000259" key="3">
    <source>
        <dbReference type="PROSITE" id="PS51782"/>
    </source>
</evidence>
<dbReference type="PROSITE" id="PS51109">
    <property type="entry name" value="G5"/>
    <property type="match status" value="1"/>
</dbReference>
<dbReference type="Proteomes" id="UP000198584">
    <property type="component" value="Unassembled WGS sequence"/>
</dbReference>
<dbReference type="SMART" id="SM00257">
    <property type="entry name" value="LysM"/>
    <property type="match status" value="1"/>
</dbReference>
<feature type="domain" description="LysM" evidence="3">
    <location>
        <begin position="219"/>
        <end position="264"/>
    </location>
</feature>
<dbReference type="Pfam" id="PF01476">
    <property type="entry name" value="LysM"/>
    <property type="match status" value="1"/>
</dbReference>
<dbReference type="SUPFAM" id="SSF54106">
    <property type="entry name" value="LysM domain"/>
    <property type="match status" value="1"/>
</dbReference>
<dbReference type="Pfam" id="PF07501">
    <property type="entry name" value="G5"/>
    <property type="match status" value="1"/>
</dbReference>
<dbReference type="EMBL" id="FNQR01000002">
    <property type="protein sequence ID" value="SDZ96804.1"/>
    <property type="molecule type" value="Genomic_DNA"/>
</dbReference>
<protein>
    <submittedName>
        <fullName evidence="4">Murein DD-endopeptidase MepM and murein hydrolase activator NlpD, contain LysM domain</fullName>
    </submittedName>
</protein>
<dbReference type="Pfam" id="PF01551">
    <property type="entry name" value="Peptidase_M23"/>
    <property type="match status" value="1"/>
</dbReference>
<organism evidence="4 5">
    <name type="scientific">Thalassobacillus cyri</name>
    <dbReference type="NCBI Taxonomy" id="571932"/>
    <lineage>
        <taxon>Bacteria</taxon>
        <taxon>Bacillati</taxon>
        <taxon>Bacillota</taxon>
        <taxon>Bacilli</taxon>
        <taxon>Bacillales</taxon>
        <taxon>Bacillaceae</taxon>
        <taxon>Thalassobacillus</taxon>
    </lineage>
</organism>
<dbReference type="InterPro" id="IPR011098">
    <property type="entry name" value="G5_dom"/>
</dbReference>
<reference evidence="5" key="1">
    <citation type="submission" date="2016-10" db="EMBL/GenBank/DDBJ databases">
        <authorList>
            <person name="Varghese N."/>
            <person name="Submissions S."/>
        </authorList>
    </citation>
    <scope>NUCLEOTIDE SEQUENCE [LARGE SCALE GENOMIC DNA]</scope>
    <source>
        <strain evidence="5">CCM7597</strain>
    </source>
</reference>
<sequence length="481" mass="53355">MKGKGFNKKRRSSHSSFWGKLIVAFLFSIVLSGNPSVQAEGELSTIYHVYVGDEYIGAVDDKQMVESEIEDHIEKAQEKYEDMTLTTSSEVNYIAEKLFEPSHNNDQVTDDINNELEIQAEVFTVEVDGEVVAYLPSKEKAEETVHQFKMEYMDESTLKEAESNMKHEKNVDVKKGDPAVVEVSLSKEVTHSKDKVDPEKVSTVDEAVELLKSGKEVKKEHTVEKGDTISEIASEYDLTEEKFMQLNHNIDNSNDLEADETLKVAEQRPYLEVIVKEEEIKEASIAHDTETKRTDDLYEGETKIEQKGEDGKKEIHYSITKVNGETTETKKLKEETVKEPVKEIILKGTKEKPATGDGTFSWPAVGGTITSKMGQRWGKPHNGIDIAGVSDRTIKAADGGVVTYAQFNSGGYGNQVKIDHKNGFVTTYSHLSSISVSKGQKVAAGDKIGVMGTTGQSTGVHLHFEVHKNGSPVNPLSYVSK</sequence>
<dbReference type="InterPro" id="IPR036779">
    <property type="entry name" value="LysM_dom_sf"/>
</dbReference>
<dbReference type="InterPro" id="IPR011055">
    <property type="entry name" value="Dup_hybrid_motif"/>
</dbReference>
<dbReference type="InterPro" id="IPR016047">
    <property type="entry name" value="M23ase_b-sheet_dom"/>
</dbReference>
<dbReference type="GO" id="GO:0004222">
    <property type="term" value="F:metalloendopeptidase activity"/>
    <property type="evidence" value="ECO:0007669"/>
    <property type="project" value="TreeGrafter"/>
</dbReference>
<dbReference type="CDD" id="cd00118">
    <property type="entry name" value="LysM"/>
    <property type="match status" value="1"/>
</dbReference>
<dbReference type="PANTHER" id="PTHR21666">
    <property type="entry name" value="PEPTIDASE-RELATED"/>
    <property type="match status" value="1"/>
</dbReference>
<evidence type="ECO:0000313" key="5">
    <source>
        <dbReference type="Proteomes" id="UP000198584"/>
    </source>
</evidence>
<gene>
    <name evidence="4" type="ORF">SAMN05421743_102106</name>
</gene>
<name>A0A1H3XDP7_9BACI</name>
<keyword evidence="1" id="KW-0732">Signal</keyword>
<dbReference type="Gene3D" id="3.10.350.10">
    <property type="entry name" value="LysM domain"/>
    <property type="match status" value="1"/>
</dbReference>
<dbReference type="CDD" id="cd12797">
    <property type="entry name" value="M23_peptidase"/>
    <property type="match status" value="1"/>
</dbReference>